<evidence type="ECO:0000313" key="1">
    <source>
        <dbReference type="EMBL" id="MED3561479.1"/>
    </source>
</evidence>
<dbReference type="Proteomes" id="UP001330749">
    <property type="component" value="Unassembled WGS sequence"/>
</dbReference>
<gene>
    <name evidence="1" type="ORF">P4447_02805</name>
</gene>
<comment type="caution">
    <text evidence="1">The sequence shown here is derived from an EMBL/GenBank/DDBJ whole genome shotgun (WGS) entry which is preliminary data.</text>
</comment>
<protein>
    <submittedName>
        <fullName evidence="1">Uncharacterized protein</fullName>
    </submittedName>
</protein>
<sequence>MNNSTCSYCGSSLASDLFTKIDKIYCGFCEMFVTPSKDGERVENHVKQQITGYDQVRMTTPELLEMNTKSLLELLRFMREERRSYFNHMRILKRAASDDPGQFGEGEKMSSEEYEMITRKCFVVENILRDRMGYIPKKITDHLLMAYEQRVSDPYNYRPMIIRGPRQAKEKVSQRG</sequence>
<organism evidence="1 2">
    <name type="scientific">Bacillus xiapuensis</name>
    <dbReference type="NCBI Taxonomy" id="2014075"/>
    <lineage>
        <taxon>Bacteria</taxon>
        <taxon>Bacillati</taxon>
        <taxon>Bacillota</taxon>
        <taxon>Bacilli</taxon>
        <taxon>Bacillales</taxon>
        <taxon>Bacillaceae</taxon>
        <taxon>Bacillus</taxon>
    </lineage>
</organism>
<dbReference type="RefSeq" id="WP_327966349.1">
    <property type="nucleotide sequence ID" value="NZ_JARMQG010000027.1"/>
</dbReference>
<evidence type="ECO:0000313" key="2">
    <source>
        <dbReference type="Proteomes" id="UP001330749"/>
    </source>
</evidence>
<proteinExistence type="predicted"/>
<reference evidence="1 2" key="1">
    <citation type="submission" date="2023-03" db="EMBL/GenBank/DDBJ databases">
        <title>Bacillus Genome Sequencing.</title>
        <authorList>
            <person name="Dunlap C."/>
        </authorList>
    </citation>
    <scope>NUCLEOTIDE SEQUENCE [LARGE SCALE GENOMIC DNA]</scope>
    <source>
        <strain evidence="1 2">B-14544</strain>
    </source>
</reference>
<keyword evidence="2" id="KW-1185">Reference proteome</keyword>
<name>A0ABU6N5J6_9BACI</name>
<accession>A0ABU6N5J6</accession>
<dbReference type="EMBL" id="JARMQG010000027">
    <property type="protein sequence ID" value="MED3561479.1"/>
    <property type="molecule type" value="Genomic_DNA"/>
</dbReference>